<reference evidence="4" key="1">
    <citation type="submission" date="2015-08" db="EMBL/GenBank/DDBJ databases">
        <authorList>
            <person name="Babu N.S."/>
            <person name="Beckwith C.J."/>
            <person name="Beseler K.G."/>
            <person name="Brison A."/>
            <person name="Carone J.V."/>
            <person name="Caskin T.P."/>
            <person name="Diamond M."/>
            <person name="Durham M.E."/>
            <person name="Foxe J.M."/>
            <person name="Go M."/>
            <person name="Henderson B.A."/>
            <person name="Jones I.B."/>
            <person name="McGettigan J.A."/>
            <person name="Micheletti S.J."/>
            <person name="Nasrallah M.E."/>
            <person name="Ortiz D."/>
            <person name="Piller C.R."/>
            <person name="Privatt S.R."/>
            <person name="Schneider S.L."/>
            <person name="Sharp S."/>
            <person name="Smith T.C."/>
            <person name="Stanton J.D."/>
            <person name="Ullery H.E."/>
            <person name="Wilson R.J."/>
            <person name="Serrano M.G."/>
            <person name="Buck G."/>
            <person name="Lee V."/>
            <person name="Wang Y."/>
            <person name="Carvalho R."/>
            <person name="Voegtly L."/>
            <person name="Shi R."/>
            <person name="Duckworth R."/>
            <person name="Johnson A."/>
            <person name="Loviza R."/>
            <person name="Walstead R."/>
            <person name="Shah Z."/>
            <person name="Kiflezghi M."/>
            <person name="Wade K."/>
            <person name="Ball S.L."/>
            <person name="Bradley K.W."/>
            <person name="Asai D.J."/>
            <person name="Bowman C.A."/>
            <person name="Russell D.A."/>
            <person name="Pope W.H."/>
            <person name="Jacobs-Sera D."/>
            <person name="Hendrix R.W."/>
            <person name="Hatfull G.F."/>
        </authorList>
    </citation>
    <scope>NUCLEOTIDE SEQUENCE</scope>
</reference>
<dbReference type="EMBL" id="CZKA01000055">
    <property type="protein sequence ID" value="CUR59359.1"/>
    <property type="molecule type" value="Genomic_DNA"/>
</dbReference>
<proteinExistence type="inferred from homology"/>
<dbReference type="Pfam" id="PF02342">
    <property type="entry name" value="TerD"/>
    <property type="match status" value="1"/>
</dbReference>
<accession>A0A2P2CBL9</accession>
<keyword evidence="2" id="KW-0175">Coiled coil</keyword>
<dbReference type="AlphaFoldDB" id="A0A2P2CBL9"/>
<sequence>MIRLVAGQNLPWSELRVTAYLDDPAVSVCALLLGDGYRVRSAEDLVDDQRRHRSGVEWLAGPPAGITIDLTAVDADVERILFVAGAATHRPVTVRLLAASGDVLADFEPVIPAGSVVVLTEVYRRDGGWKVRAVGQAYAGGLTQALAAHGVVAPRPTVQPPSVQAPMGQPSAAAAERTYEDLLRQNRMILEDASRTTASLEATRDFARRRWEADLERVVGDPSLRVGERGDRARHEAQQRHQQMLREAEDRHRADLEHLQRELSVFESDLPAPLARWAQPVWAGWRPSDRLHQGFRVGELALPDAPMFAMPFLLALPMGRPLWIEIDNSDEVATLVLRTAAARVLVATAAALTRVSVIDIGGRRGALGIPDELLHGPPAVDAAGAQAVLAELVDHLELLGTALASGSVDVLDPRHQADRLVLVTDLPTGLDEVTLRHLITVIEHGPRLGVHLMVTGTHAESLNLPLLEWLRTFFLRVTSVPGGDLVDGFGGVEWTFLPDAGPSDPRVLDEVLGRLAASRTDPQSLRRRT</sequence>
<name>A0A2P2CBL9_9ZZZZ</name>
<dbReference type="InterPro" id="IPR051324">
    <property type="entry name" value="Stress/Tellurium_Resist"/>
</dbReference>
<evidence type="ECO:0000256" key="1">
    <source>
        <dbReference type="ARBA" id="ARBA00008775"/>
    </source>
</evidence>
<evidence type="ECO:0000313" key="4">
    <source>
        <dbReference type="EMBL" id="CUR59359.1"/>
    </source>
</evidence>
<organism evidence="4">
    <name type="scientific">metagenome</name>
    <dbReference type="NCBI Taxonomy" id="256318"/>
    <lineage>
        <taxon>unclassified sequences</taxon>
        <taxon>metagenomes</taxon>
    </lineage>
</organism>
<comment type="similarity">
    <text evidence="1">Belongs to the CAPAB/TerDEXZ family.</text>
</comment>
<dbReference type="PANTHER" id="PTHR32097">
    <property type="entry name" value="CAMP-BINDING PROTEIN 1-RELATED"/>
    <property type="match status" value="1"/>
</dbReference>
<protein>
    <submittedName>
        <fullName evidence="4">Putative Stress protein</fullName>
    </submittedName>
</protein>
<dbReference type="CDD" id="cd06974">
    <property type="entry name" value="TerD_like"/>
    <property type="match status" value="1"/>
</dbReference>
<gene>
    <name evidence="4" type="ORF">NOCA2590007</name>
</gene>
<dbReference type="PANTHER" id="PTHR32097:SF4">
    <property type="entry name" value="GENERAL STRESS PROTEIN 16U"/>
    <property type="match status" value="1"/>
</dbReference>
<dbReference type="InterPro" id="IPR003325">
    <property type="entry name" value="TerD"/>
</dbReference>
<feature type="coiled-coil region" evidence="2">
    <location>
        <begin position="242"/>
        <end position="269"/>
    </location>
</feature>
<evidence type="ECO:0000259" key="3">
    <source>
        <dbReference type="Pfam" id="PF02342"/>
    </source>
</evidence>
<feature type="domain" description="TerD" evidence="3">
    <location>
        <begin position="28"/>
        <end position="144"/>
    </location>
</feature>
<dbReference type="Gene3D" id="2.60.60.30">
    <property type="entry name" value="sav2460 like domains"/>
    <property type="match status" value="1"/>
</dbReference>
<evidence type="ECO:0000256" key="2">
    <source>
        <dbReference type="SAM" id="Coils"/>
    </source>
</evidence>